<dbReference type="CDD" id="cd00886">
    <property type="entry name" value="MogA_MoaB"/>
    <property type="match status" value="1"/>
</dbReference>
<feature type="domain" description="MoaB/Mog" evidence="4">
    <location>
        <begin position="5"/>
        <end position="149"/>
    </location>
</feature>
<dbReference type="PANTHER" id="PTHR43764">
    <property type="entry name" value="MOLYBDENUM COFACTOR BIOSYNTHESIS"/>
    <property type="match status" value="1"/>
</dbReference>
<dbReference type="SUPFAM" id="SSF53218">
    <property type="entry name" value="Molybdenum cofactor biosynthesis proteins"/>
    <property type="match status" value="1"/>
</dbReference>
<dbReference type="Pfam" id="PF00994">
    <property type="entry name" value="MoCF_biosynth"/>
    <property type="match status" value="1"/>
</dbReference>
<dbReference type="AlphaFoldDB" id="A0A1B7LF54"/>
<comment type="pathway">
    <text evidence="2">Cofactor biosynthesis; molybdopterin biosynthesis.</text>
</comment>
<dbReference type="InterPro" id="IPR051920">
    <property type="entry name" value="MPT_Adenylyltrnsfr/MoaC-Rel"/>
</dbReference>
<dbReference type="Proteomes" id="UP000078532">
    <property type="component" value="Unassembled WGS sequence"/>
</dbReference>
<reference evidence="5 6" key="1">
    <citation type="submission" date="2016-04" db="EMBL/GenBank/DDBJ databases">
        <authorList>
            <person name="Evans L.H."/>
            <person name="Alamgir A."/>
            <person name="Owens N."/>
            <person name="Weber N.D."/>
            <person name="Virtaneva K."/>
            <person name="Barbian K."/>
            <person name="Babar A."/>
            <person name="Rosenke K."/>
        </authorList>
    </citation>
    <scope>NUCLEOTIDE SEQUENCE [LARGE SCALE GENOMIC DNA]</scope>
    <source>
        <strain evidence="5 6">LMa1</strain>
    </source>
</reference>
<keyword evidence="3" id="KW-0501">Molybdenum cofactor biosynthesis</keyword>
<dbReference type="InterPro" id="IPR001453">
    <property type="entry name" value="MoaB/Mog_dom"/>
</dbReference>
<dbReference type="Gene3D" id="3.40.980.10">
    <property type="entry name" value="MoaB/Mog-like domain"/>
    <property type="match status" value="1"/>
</dbReference>
<evidence type="ECO:0000259" key="4">
    <source>
        <dbReference type="SMART" id="SM00852"/>
    </source>
</evidence>
<dbReference type="RefSeq" id="WP_066667772.1">
    <property type="nucleotide sequence ID" value="NZ_LYVF01000137.1"/>
</dbReference>
<dbReference type="EMBL" id="LYVF01000137">
    <property type="protein sequence ID" value="OAT82286.1"/>
    <property type="molecule type" value="Genomic_DNA"/>
</dbReference>
<dbReference type="STRING" id="1838280.A6M21_09005"/>
<gene>
    <name evidence="5" type="ORF">A6M21_09005</name>
</gene>
<evidence type="ECO:0000256" key="1">
    <source>
        <dbReference type="ARBA" id="ARBA00003487"/>
    </source>
</evidence>
<comment type="function">
    <text evidence="1">May be involved in the biosynthesis of molybdopterin.</text>
</comment>
<evidence type="ECO:0000256" key="2">
    <source>
        <dbReference type="ARBA" id="ARBA00005046"/>
    </source>
</evidence>
<accession>A0A1B7LF54</accession>
<protein>
    <submittedName>
        <fullName evidence="5">Molybdenum cofactor biosynthesis protein</fullName>
    </submittedName>
</protein>
<evidence type="ECO:0000313" key="5">
    <source>
        <dbReference type="EMBL" id="OAT82286.1"/>
    </source>
</evidence>
<keyword evidence="6" id="KW-1185">Reference proteome</keyword>
<dbReference type="PANTHER" id="PTHR43764:SF1">
    <property type="entry name" value="MOLYBDOPTERIN MOLYBDOTRANSFERASE"/>
    <property type="match status" value="1"/>
</dbReference>
<evidence type="ECO:0000256" key="3">
    <source>
        <dbReference type="ARBA" id="ARBA00023150"/>
    </source>
</evidence>
<dbReference type="InterPro" id="IPR008284">
    <property type="entry name" value="MoCF_biosynth_CS"/>
</dbReference>
<evidence type="ECO:0000313" key="6">
    <source>
        <dbReference type="Proteomes" id="UP000078532"/>
    </source>
</evidence>
<organism evidence="5 6">
    <name type="scientific">Desulfotomaculum copahuensis</name>
    <dbReference type="NCBI Taxonomy" id="1838280"/>
    <lineage>
        <taxon>Bacteria</taxon>
        <taxon>Bacillati</taxon>
        <taxon>Bacillota</taxon>
        <taxon>Clostridia</taxon>
        <taxon>Eubacteriales</taxon>
        <taxon>Desulfotomaculaceae</taxon>
        <taxon>Desulfotomaculum</taxon>
    </lineage>
</organism>
<name>A0A1B7LF54_9FIRM</name>
<dbReference type="UniPathway" id="UPA00344"/>
<dbReference type="SMART" id="SM00852">
    <property type="entry name" value="MoCF_biosynth"/>
    <property type="match status" value="1"/>
</dbReference>
<comment type="caution">
    <text evidence="5">The sequence shown here is derived from an EMBL/GenBank/DDBJ whole genome shotgun (WGS) entry which is preliminary data.</text>
</comment>
<dbReference type="OrthoDB" id="9784492at2"/>
<dbReference type="InterPro" id="IPR036425">
    <property type="entry name" value="MoaB/Mog-like_dom_sf"/>
</dbReference>
<dbReference type="GO" id="GO:0006777">
    <property type="term" value="P:Mo-molybdopterin cofactor biosynthetic process"/>
    <property type="evidence" value="ECO:0007669"/>
    <property type="project" value="UniProtKB-KW"/>
</dbReference>
<proteinExistence type="predicted"/>
<dbReference type="NCBIfam" id="TIGR00177">
    <property type="entry name" value="molyb_syn"/>
    <property type="match status" value="1"/>
</dbReference>
<dbReference type="PROSITE" id="PS01078">
    <property type="entry name" value="MOCF_BIOSYNTHESIS_1"/>
    <property type="match status" value="1"/>
</dbReference>
<sequence>MWRTGILTASDKGARGEREDKSAAVIREMLAGMDGVVLSYRIVPDDPEVIKENLVEMSDIDKLDLILTTGGTGLGPRDNTPEATRAVILREVPGIPEVMRAASMKKTARAMLTRAVAGVRHRTLIINLPGSPKAVRECLEVILPALPHGLEILTGRGGECGRE</sequence>